<dbReference type="Proteomes" id="UP000215355">
    <property type="component" value="Chromosome 1"/>
</dbReference>
<dbReference type="InterPro" id="IPR013740">
    <property type="entry name" value="Redoxin"/>
</dbReference>
<keyword evidence="4" id="KW-0676">Redox-active center</keyword>
<dbReference type="InterPro" id="IPR050553">
    <property type="entry name" value="Thioredoxin_ResA/DsbE_sf"/>
</dbReference>
<proteinExistence type="predicted"/>
<dbReference type="PANTHER" id="PTHR42852">
    <property type="entry name" value="THIOL:DISULFIDE INTERCHANGE PROTEIN DSBE"/>
    <property type="match status" value="1"/>
</dbReference>
<dbReference type="PROSITE" id="PS51352">
    <property type="entry name" value="THIOREDOXIN_2"/>
    <property type="match status" value="1"/>
</dbReference>
<dbReference type="Pfam" id="PF14289">
    <property type="entry name" value="DUF4369"/>
    <property type="match status" value="1"/>
</dbReference>
<dbReference type="EMBL" id="LT906468">
    <property type="protein sequence ID" value="SNV46050.1"/>
    <property type="molecule type" value="Genomic_DNA"/>
</dbReference>
<dbReference type="InterPro" id="IPR013766">
    <property type="entry name" value="Thioredoxin_domain"/>
</dbReference>
<dbReference type="AlphaFoldDB" id="A0AAJ5BZG0"/>
<evidence type="ECO:0000256" key="2">
    <source>
        <dbReference type="ARBA" id="ARBA00022748"/>
    </source>
</evidence>
<evidence type="ECO:0000256" key="3">
    <source>
        <dbReference type="ARBA" id="ARBA00023157"/>
    </source>
</evidence>
<dbReference type="RefSeq" id="WP_093094939.1">
    <property type="nucleotide sequence ID" value="NZ_FNGK01000001.1"/>
</dbReference>
<dbReference type="PANTHER" id="PTHR42852:SF6">
    <property type="entry name" value="THIOL:DISULFIDE INTERCHANGE PROTEIN DSBE"/>
    <property type="match status" value="1"/>
</dbReference>
<keyword evidence="2" id="KW-0201">Cytochrome c-type biogenesis</keyword>
<dbReference type="Gene3D" id="3.40.30.10">
    <property type="entry name" value="Glutaredoxin"/>
    <property type="match status" value="1"/>
</dbReference>
<name>A0AAJ5BZG0_9SPHI</name>
<keyword evidence="3" id="KW-1015">Disulfide bond</keyword>
<evidence type="ECO:0000256" key="1">
    <source>
        <dbReference type="ARBA" id="ARBA00004196"/>
    </source>
</evidence>
<reference evidence="6 7" key="1">
    <citation type="submission" date="2017-06" db="EMBL/GenBank/DDBJ databases">
        <authorList>
            <consortium name="Pathogen Informatics"/>
        </authorList>
    </citation>
    <scope>NUCLEOTIDE SEQUENCE [LARGE SCALE GENOMIC DNA]</scope>
    <source>
        <strain evidence="6 7">NCTC12149</strain>
    </source>
</reference>
<dbReference type="GO" id="GO:0016491">
    <property type="term" value="F:oxidoreductase activity"/>
    <property type="evidence" value="ECO:0007669"/>
    <property type="project" value="InterPro"/>
</dbReference>
<evidence type="ECO:0000313" key="7">
    <source>
        <dbReference type="Proteomes" id="UP000215355"/>
    </source>
</evidence>
<dbReference type="GO" id="GO:0017004">
    <property type="term" value="P:cytochrome complex assembly"/>
    <property type="evidence" value="ECO:0007669"/>
    <property type="project" value="UniProtKB-KW"/>
</dbReference>
<dbReference type="InterPro" id="IPR036249">
    <property type="entry name" value="Thioredoxin-like_sf"/>
</dbReference>
<gene>
    <name evidence="6" type="primary">resA_3</name>
    <name evidence="6" type="ORF">SAMEA4412673_01179</name>
</gene>
<organism evidence="6 7">
    <name type="scientific">Sphingobacterium mizutaii</name>
    <dbReference type="NCBI Taxonomy" id="1010"/>
    <lineage>
        <taxon>Bacteria</taxon>
        <taxon>Pseudomonadati</taxon>
        <taxon>Bacteroidota</taxon>
        <taxon>Sphingobacteriia</taxon>
        <taxon>Sphingobacteriales</taxon>
        <taxon>Sphingobacteriaceae</taxon>
        <taxon>Sphingobacterium</taxon>
    </lineage>
</organism>
<evidence type="ECO:0000313" key="6">
    <source>
        <dbReference type="EMBL" id="SNV46050.1"/>
    </source>
</evidence>
<dbReference type="GO" id="GO:0030313">
    <property type="term" value="C:cell envelope"/>
    <property type="evidence" value="ECO:0007669"/>
    <property type="project" value="UniProtKB-SubCell"/>
</dbReference>
<comment type="subcellular location">
    <subcellularLocation>
        <location evidence="1">Cell envelope</location>
    </subcellularLocation>
</comment>
<dbReference type="InterPro" id="IPR025380">
    <property type="entry name" value="DUF4369"/>
</dbReference>
<protein>
    <submittedName>
        <fullName evidence="6">Thiol-disulfide oxidoreductase resA</fullName>
    </submittedName>
</protein>
<sequence length="370" mass="42676">MQPINYCLTIIFSLFISIGFPQGNYSLICKIDSSLNLEGETFYLKYIDYSKMNPVINDSARVEEGKFIFKGSLNTPGVYSRLISKSDKSEYWFMLSAGESKATLAKPKYNEITGEKRGLTSSFDIPGNDNFRLMQIFDKLYDLYGEETSKFHKLANEVEDETLQQKLSDSAFMYMEKRDPYVISLIKDNPDNYISLFILKYFTPVPLKKDINQFEDVFKILNPRLRESKEGLELLNVILAKKKLKVGSEAPDFSMFNQNGQTVKLSDFRGKKVLLDFWATWCGPCIDNLPKLKDFARNNLDYYIVAISLDNNKSNWINGIKQLDFEWAIHLSDLQGWKSPINVLYNIEAIPRSILIDEKGIITNLDFKLE</sequence>
<evidence type="ECO:0000256" key="4">
    <source>
        <dbReference type="ARBA" id="ARBA00023284"/>
    </source>
</evidence>
<dbReference type="CDD" id="cd02966">
    <property type="entry name" value="TlpA_like_family"/>
    <property type="match status" value="1"/>
</dbReference>
<dbReference type="SUPFAM" id="SSF52833">
    <property type="entry name" value="Thioredoxin-like"/>
    <property type="match status" value="1"/>
</dbReference>
<accession>A0AAJ5BZG0</accession>
<evidence type="ECO:0000259" key="5">
    <source>
        <dbReference type="PROSITE" id="PS51352"/>
    </source>
</evidence>
<feature type="domain" description="Thioredoxin" evidence="5">
    <location>
        <begin position="244"/>
        <end position="370"/>
    </location>
</feature>
<dbReference type="Pfam" id="PF08534">
    <property type="entry name" value="Redoxin"/>
    <property type="match status" value="1"/>
</dbReference>
<dbReference type="KEGG" id="smiz:4412673_01179"/>